<evidence type="ECO:0008006" key="3">
    <source>
        <dbReference type="Google" id="ProtNLM"/>
    </source>
</evidence>
<sequence>MESRMRWRFLAAGLPTPRVQVEVADGYRRHRLDVGWEEELVGAEFDGLGAHTTRQQLAADRDRHNWLTERPWTLLHFTAVDVHRRHVRMVDTVARHLGSPRRTIMVL</sequence>
<proteinExistence type="predicted"/>
<dbReference type="AlphaFoldDB" id="A0A1G9LHX8"/>
<dbReference type="Proteomes" id="UP000198680">
    <property type="component" value="Unassembled WGS sequence"/>
</dbReference>
<gene>
    <name evidence="1" type="ORF">SAMN05660642_00434</name>
</gene>
<name>A0A1G9LHX8_9ACTN</name>
<dbReference type="STRING" id="1137991.SAMN05660642_00434"/>
<evidence type="ECO:0000313" key="2">
    <source>
        <dbReference type="Proteomes" id="UP000198680"/>
    </source>
</evidence>
<evidence type="ECO:0000313" key="1">
    <source>
        <dbReference type="EMBL" id="SDL61514.1"/>
    </source>
</evidence>
<reference evidence="2" key="1">
    <citation type="submission" date="2016-10" db="EMBL/GenBank/DDBJ databases">
        <authorList>
            <person name="Varghese N."/>
            <person name="Submissions S."/>
        </authorList>
    </citation>
    <scope>NUCLEOTIDE SEQUENCE [LARGE SCALE GENOMIC DNA]</scope>
    <source>
        <strain evidence="2">DSM 45419</strain>
    </source>
</reference>
<keyword evidence="2" id="KW-1185">Reference proteome</keyword>
<protein>
    <recommendedName>
        <fullName evidence="3">DUF559 domain-containing protein</fullName>
    </recommendedName>
</protein>
<accession>A0A1G9LHX8</accession>
<dbReference type="EMBL" id="FNHE01000001">
    <property type="protein sequence ID" value="SDL61514.1"/>
    <property type="molecule type" value="Genomic_DNA"/>
</dbReference>
<organism evidence="1 2">
    <name type="scientific">Geodermatophilus siccatus</name>
    <dbReference type="NCBI Taxonomy" id="1137991"/>
    <lineage>
        <taxon>Bacteria</taxon>
        <taxon>Bacillati</taxon>
        <taxon>Actinomycetota</taxon>
        <taxon>Actinomycetes</taxon>
        <taxon>Geodermatophilales</taxon>
        <taxon>Geodermatophilaceae</taxon>
        <taxon>Geodermatophilus</taxon>
    </lineage>
</organism>